<organism evidence="1 2">
    <name type="scientific">Mycetomoellerius zeteki</name>
    <dbReference type="NCBI Taxonomy" id="64791"/>
    <lineage>
        <taxon>Eukaryota</taxon>
        <taxon>Metazoa</taxon>
        <taxon>Ecdysozoa</taxon>
        <taxon>Arthropoda</taxon>
        <taxon>Hexapoda</taxon>
        <taxon>Insecta</taxon>
        <taxon>Pterygota</taxon>
        <taxon>Neoptera</taxon>
        <taxon>Endopterygota</taxon>
        <taxon>Hymenoptera</taxon>
        <taxon>Apocrita</taxon>
        <taxon>Aculeata</taxon>
        <taxon>Formicoidea</taxon>
        <taxon>Formicidae</taxon>
        <taxon>Myrmicinae</taxon>
        <taxon>Mycetomoellerius</taxon>
    </lineage>
</organism>
<dbReference type="AlphaFoldDB" id="A0A151WQZ1"/>
<evidence type="ECO:0000313" key="2">
    <source>
        <dbReference type="Proteomes" id="UP000075809"/>
    </source>
</evidence>
<name>A0A151WQZ1_9HYME</name>
<sequence length="136" mass="15265">MKEIFVSFVSLTHKGNEDVDDLVRFALKMKFDNETDKSHEYDTYPADKAVRMPLTIKRRYIIFHDSAVATTALGCKHVEVVLAAVRLAVPLVEALLAELLAALSAKEVLGVPGLLQGGHTFLEEKHFFQIHQRDFA</sequence>
<proteinExistence type="predicted"/>
<reference evidence="1 2" key="1">
    <citation type="submission" date="2015-09" db="EMBL/GenBank/DDBJ databases">
        <title>Trachymyrmex zeteki WGS genome.</title>
        <authorList>
            <person name="Nygaard S."/>
            <person name="Hu H."/>
            <person name="Boomsma J."/>
            <person name="Zhang G."/>
        </authorList>
    </citation>
    <scope>NUCLEOTIDE SEQUENCE [LARGE SCALE GENOMIC DNA]</scope>
    <source>
        <strain evidence="1">Tzet28-1</strain>
        <tissue evidence="1">Whole body</tissue>
    </source>
</reference>
<gene>
    <name evidence="1" type="ORF">ALC60_10633</name>
</gene>
<protein>
    <submittedName>
        <fullName evidence="1">Uncharacterized protein</fullName>
    </submittedName>
</protein>
<accession>A0A151WQZ1</accession>
<dbReference type="Proteomes" id="UP000075809">
    <property type="component" value="Unassembled WGS sequence"/>
</dbReference>
<evidence type="ECO:0000313" key="1">
    <source>
        <dbReference type="EMBL" id="KYQ50319.1"/>
    </source>
</evidence>
<dbReference type="EMBL" id="KQ982813">
    <property type="protein sequence ID" value="KYQ50319.1"/>
    <property type="molecule type" value="Genomic_DNA"/>
</dbReference>
<keyword evidence="2" id="KW-1185">Reference proteome</keyword>